<feature type="coiled-coil region" evidence="9">
    <location>
        <begin position="71"/>
        <end position="98"/>
    </location>
</feature>
<dbReference type="GeneID" id="110233878"/>
<accession>A0A913WVR6</accession>
<dbReference type="PANTHER" id="PTHR21035:SF2">
    <property type="entry name" value="SMALL RIBOSOMAL SUBUNIT PROTEIN MS26"/>
    <property type="match status" value="1"/>
</dbReference>
<evidence type="ECO:0000256" key="4">
    <source>
        <dbReference type="ARBA" id="ARBA00022980"/>
    </source>
</evidence>
<keyword evidence="3" id="KW-0809">Transit peptide</keyword>
<keyword evidence="4" id="KW-0689">Ribosomal protein</keyword>
<evidence type="ECO:0000256" key="8">
    <source>
        <dbReference type="ARBA" id="ARBA00035344"/>
    </source>
</evidence>
<evidence type="ECO:0000256" key="6">
    <source>
        <dbReference type="ARBA" id="ARBA00023274"/>
    </source>
</evidence>
<comment type="subcellular location">
    <subcellularLocation>
        <location evidence="1">Mitochondrion</location>
    </subcellularLocation>
</comment>
<evidence type="ECO:0000256" key="9">
    <source>
        <dbReference type="SAM" id="Coils"/>
    </source>
</evidence>
<evidence type="ECO:0000313" key="10">
    <source>
        <dbReference type="EnsemblMetazoa" id="XP_020894866.1"/>
    </source>
</evidence>
<keyword evidence="9" id="KW-0175">Coiled coil</keyword>
<dbReference type="GO" id="GO:0005763">
    <property type="term" value="C:mitochondrial small ribosomal subunit"/>
    <property type="evidence" value="ECO:0007669"/>
    <property type="project" value="InterPro"/>
</dbReference>
<name>A0A913WVR6_EXADI</name>
<dbReference type="OrthoDB" id="5988811at2759"/>
<dbReference type="Pfam" id="PF14943">
    <property type="entry name" value="MRP-S26"/>
    <property type="match status" value="1"/>
</dbReference>
<evidence type="ECO:0000256" key="7">
    <source>
        <dbReference type="ARBA" id="ARBA00035138"/>
    </source>
</evidence>
<evidence type="ECO:0000256" key="2">
    <source>
        <dbReference type="ARBA" id="ARBA00009672"/>
    </source>
</evidence>
<reference evidence="10" key="1">
    <citation type="submission" date="2022-11" db="UniProtKB">
        <authorList>
            <consortium name="EnsemblMetazoa"/>
        </authorList>
    </citation>
    <scope>IDENTIFICATION</scope>
</reference>
<dbReference type="KEGG" id="epa:110233878"/>
<dbReference type="InterPro" id="IPR026140">
    <property type="entry name" value="Ribosomal_mS26"/>
</dbReference>
<comment type="similarity">
    <text evidence="2">Belongs to the mitochondrion-specific ribosomal protein mS26 family.</text>
</comment>
<evidence type="ECO:0000256" key="5">
    <source>
        <dbReference type="ARBA" id="ARBA00023128"/>
    </source>
</evidence>
<evidence type="ECO:0000256" key="3">
    <source>
        <dbReference type="ARBA" id="ARBA00022946"/>
    </source>
</evidence>
<sequence>MAKKERNMKIQSDYKDSVKNVVARFRDERLENLRLRQAAEGEQQKLLERERVQEKRIIESVSVENTKLKELRRERLEIEEWTRRFKKMRREAKHLEHQERLREMRVEMVKKAIEESKDFITAENLDEKIAFALDNETSYNFALKPNGERICSTEPPGNMDPEQPGPAAYVFPSSYFDERPEKDNQEY</sequence>
<organism evidence="10 11">
    <name type="scientific">Exaiptasia diaphana</name>
    <name type="common">Tropical sea anemone</name>
    <name type="synonym">Aiptasia pulchella</name>
    <dbReference type="NCBI Taxonomy" id="2652724"/>
    <lineage>
        <taxon>Eukaryota</taxon>
        <taxon>Metazoa</taxon>
        <taxon>Cnidaria</taxon>
        <taxon>Anthozoa</taxon>
        <taxon>Hexacorallia</taxon>
        <taxon>Actiniaria</taxon>
        <taxon>Aiptasiidae</taxon>
        <taxon>Exaiptasia</taxon>
    </lineage>
</organism>
<proteinExistence type="inferred from homology"/>
<keyword evidence="5" id="KW-0496">Mitochondrion</keyword>
<dbReference type="RefSeq" id="XP_020894866.1">
    <property type="nucleotide sequence ID" value="XM_021039207.2"/>
</dbReference>
<dbReference type="PANTHER" id="PTHR21035">
    <property type="entry name" value="28S RIBOSOMAL PROTEIN S26, MITOCHONDRIAL"/>
    <property type="match status" value="1"/>
</dbReference>
<dbReference type="EnsemblMetazoa" id="XM_021039207.2">
    <property type="protein sequence ID" value="XP_020894866.1"/>
    <property type="gene ID" value="LOC110233878"/>
</dbReference>
<dbReference type="OMA" id="RICSTEP"/>
<keyword evidence="11" id="KW-1185">Reference proteome</keyword>
<dbReference type="Proteomes" id="UP000887567">
    <property type="component" value="Unplaced"/>
</dbReference>
<protein>
    <recommendedName>
        <fullName evidence="7">Small ribosomal subunit protein mS26</fullName>
    </recommendedName>
    <alternativeName>
        <fullName evidence="8">28S ribosomal protein S26, mitochondrial</fullName>
    </alternativeName>
</protein>
<keyword evidence="6" id="KW-0687">Ribonucleoprotein</keyword>
<evidence type="ECO:0000256" key="1">
    <source>
        <dbReference type="ARBA" id="ARBA00004173"/>
    </source>
</evidence>
<dbReference type="AlphaFoldDB" id="A0A913WVR6"/>
<evidence type="ECO:0000313" key="11">
    <source>
        <dbReference type="Proteomes" id="UP000887567"/>
    </source>
</evidence>